<evidence type="ECO:0000313" key="2">
    <source>
        <dbReference type="EMBL" id="NML44472.1"/>
    </source>
</evidence>
<dbReference type="EMBL" id="JABBFX010000001">
    <property type="protein sequence ID" value="NML44472.1"/>
    <property type="molecule type" value="Genomic_DNA"/>
</dbReference>
<accession>A0A848H410</accession>
<keyword evidence="3" id="KW-1185">Reference proteome</keyword>
<evidence type="ECO:0000313" key="3">
    <source>
        <dbReference type="Proteomes" id="UP000541185"/>
    </source>
</evidence>
<dbReference type="Proteomes" id="UP000541185">
    <property type="component" value="Unassembled WGS sequence"/>
</dbReference>
<proteinExistence type="predicted"/>
<protein>
    <submittedName>
        <fullName evidence="2">Type II secretion system protein</fullName>
    </submittedName>
</protein>
<feature type="compositionally biased region" description="Pro residues" evidence="1">
    <location>
        <begin position="158"/>
        <end position="168"/>
    </location>
</feature>
<evidence type="ECO:0000256" key="1">
    <source>
        <dbReference type="SAM" id="MobiDB-lite"/>
    </source>
</evidence>
<name>A0A848H410_9BURK</name>
<reference evidence="2 3" key="1">
    <citation type="submission" date="2020-04" db="EMBL/GenBank/DDBJ databases">
        <title>Ramlibacter sp. G-1-2-2 isolated from soil.</title>
        <authorList>
            <person name="Dahal R.H."/>
        </authorList>
    </citation>
    <scope>NUCLEOTIDE SEQUENCE [LARGE SCALE GENOMIC DNA]</scope>
    <source>
        <strain evidence="2 3">G-1-2-2</strain>
    </source>
</reference>
<dbReference type="AlphaFoldDB" id="A0A848H410"/>
<organism evidence="2 3">
    <name type="scientific">Ramlibacter agri</name>
    <dbReference type="NCBI Taxonomy" id="2728837"/>
    <lineage>
        <taxon>Bacteria</taxon>
        <taxon>Pseudomonadati</taxon>
        <taxon>Pseudomonadota</taxon>
        <taxon>Betaproteobacteria</taxon>
        <taxon>Burkholderiales</taxon>
        <taxon>Comamonadaceae</taxon>
        <taxon>Ramlibacter</taxon>
    </lineage>
</organism>
<gene>
    <name evidence="2" type="ORF">HHL11_11970</name>
</gene>
<sequence length="174" mass="19258">MLALLVALALLAVGLMHTVDVWSMSRQRERETELLFVGDQYRQAIQRYYTSAPRGGQRGYPPNLEVLLDDDRFPTPVHHLRRAYPDPITGKAEWGLLKAGDRIVGVYSLSEAAPLKKANFSPAHQAFKDAASYQDWVFAYVPRRGVVVPATPASAAPPATPPRKPPTSPRRSPS</sequence>
<comment type="caution">
    <text evidence="2">The sequence shown here is derived from an EMBL/GenBank/DDBJ whole genome shotgun (WGS) entry which is preliminary data.</text>
</comment>
<feature type="region of interest" description="Disordered" evidence="1">
    <location>
        <begin position="150"/>
        <end position="174"/>
    </location>
</feature>